<proteinExistence type="predicted"/>
<feature type="domain" description="Glycosyl transferase family 1" evidence="1">
    <location>
        <begin position="176"/>
        <end position="329"/>
    </location>
</feature>
<dbReference type="InterPro" id="IPR050194">
    <property type="entry name" value="Glycosyltransferase_grp1"/>
</dbReference>
<dbReference type="GO" id="GO:0016757">
    <property type="term" value="F:glycosyltransferase activity"/>
    <property type="evidence" value="ECO:0007669"/>
    <property type="project" value="InterPro"/>
</dbReference>
<evidence type="ECO:0000259" key="2">
    <source>
        <dbReference type="Pfam" id="PF13439"/>
    </source>
</evidence>
<dbReference type="Pfam" id="PF00534">
    <property type="entry name" value="Glycos_transf_1"/>
    <property type="match status" value="1"/>
</dbReference>
<dbReference type="OrthoDB" id="9811239at2"/>
<dbReference type="InterPro" id="IPR028098">
    <property type="entry name" value="Glyco_trans_4-like_N"/>
</dbReference>
<dbReference type="Pfam" id="PF13439">
    <property type="entry name" value="Glyco_transf_4"/>
    <property type="match status" value="1"/>
</dbReference>
<sequence>MKIVRLTTLLDFGGQERKFISFAQDADLLHNDYYFAAIGYGGHAEKTLLSRGFNVTIFNQKPNISNLKNIWILYKWFKKLKPDLVHTAAAEANFHGTIAAKLAGVKVVIAEEIGFPKHSKKARFVFRQVYKLCHKVICVSKAVKIKLMEIKEIQNDKGEVIYNPVGIQTLTKRSIPTDFTIVCVGRLEKVKNQQALIRTFSKLEIPNARLILVGEGRERENLEKLIKDLNCQHKVEIVGFSAEPEKYLSQATLFVLPSLSEGFGIAVLEAMQQGLPCLCSNVGGIPEFVEEDKTGWLFNPNNENELFEKLSQICQMPEEKRSEIGANAKAYVANRFSEIDYVKNLENLYQKYYD</sequence>
<dbReference type="InterPro" id="IPR001296">
    <property type="entry name" value="Glyco_trans_1"/>
</dbReference>
<comment type="caution">
    <text evidence="3">The sequence shown here is derived from an EMBL/GenBank/DDBJ whole genome shotgun (WGS) entry which is preliminary data.</text>
</comment>
<dbReference type="PANTHER" id="PTHR45947:SF3">
    <property type="entry name" value="SULFOQUINOVOSYL TRANSFERASE SQD2"/>
    <property type="match status" value="1"/>
</dbReference>
<dbReference type="Proteomes" id="UP000318585">
    <property type="component" value="Unassembled WGS sequence"/>
</dbReference>
<gene>
    <name evidence="3" type="ORF">FNW17_09505</name>
</gene>
<evidence type="ECO:0000313" key="3">
    <source>
        <dbReference type="EMBL" id="TRX20895.1"/>
    </source>
</evidence>
<name>A0A553CK74_9FLAO</name>
<feature type="domain" description="Glycosyltransferase subfamily 4-like N-terminal" evidence="2">
    <location>
        <begin position="13"/>
        <end position="165"/>
    </location>
</feature>
<organism evidence="3 4">
    <name type="scientific">Flavobacterium franklandianum</name>
    <dbReference type="NCBI Taxonomy" id="2594430"/>
    <lineage>
        <taxon>Bacteria</taxon>
        <taxon>Pseudomonadati</taxon>
        <taxon>Bacteroidota</taxon>
        <taxon>Flavobacteriia</taxon>
        <taxon>Flavobacteriales</taxon>
        <taxon>Flavobacteriaceae</taxon>
        <taxon>Flavobacterium</taxon>
    </lineage>
</organism>
<dbReference type="Gene3D" id="3.40.50.2000">
    <property type="entry name" value="Glycogen Phosphorylase B"/>
    <property type="match status" value="2"/>
</dbReference>
<dbReference type="EMBL" id="VJZR01000007">
    <property type="protein sequence ID" value="TRX20895.1"/>
    <property type="molecule type" value="Genomic_DNA"/>
</dbReference>
<dbReference type="PANTHER" id="PTHR45947">
    <property type="entry name" value="SULFOQUINOVOSYL TRANSFERASE SQD2"/>
    <property type="match status" value="1"/>
</dbReference>
<evidence type="ECO:0000313" key="4">
    <source>
        <dbReference type="Proteomes" id="UP000318585"/>
    </source>
</evidence>
<dbReference type="SUPFAM" id="SSF53756">
    <property type="entry name" value="UDP-Glycosyltransferase/glycogen phosphorylase"/>
    <property type="match status" value="1"/>
</dbReference>
<dbReference type="RefSeq" id="WP_143391764.1">
    <property type="nucleotide sequence ID" value="NZ_VJZQ01000030.1"/>
</dbReference>
<evidence type="ECO:0000259" key="1">
    <source>
        <dbReference type="Pfam" id="PF00534"/>
    </source>
</evidence>
<keyword evidence="3" id="KW-0808">Transferase</keyword>
<dbReference type="AlphaFoldDB" id="A0A553CK74"/>
<protein>
    <submittedName>
        <fullName evidence="3">Glycosyltransferase</fullName>
    </submittedName>
</protein>
<reference evidence="3 4" key="1">
    <citation type="submission" date="2019-07" db="EMBL/GenBank/DDBJ databases">
        <title>Novel species of Flavobacterium.</title>
        <authorList>
            <person name="Liu Q."/>
            <person name="Xin Y.-H."/>
        </authorList>
    </citation>
    <scope>NUCLEOTIDE SEQUENCE [LARGE SCALE GENOMIC DNA]</scope>
    <source>
        <strain evidence="3 4">LB3P56</strain>
    </source>
</reference>
<accession>A0A553CK74</accession>
<keyword evidence="4" id="KW-1185">Reference proteome</keyword>